<keyword evidence="1" id="KW-0479">Metal-binding</keyword>
<name>A0A7S4II00_9EUKA</name>
<evidence type="ECO:0000256" key="1">
    <source>
        <dbReference type="PROSITE-ProRule" id="PRU00175"/>
    </source>
</evidence>
<dbReference type="PROSITE" id="PS50089">
    <property type="entry name" value="ZF_RING_2"/>
    <property type="match status" value="1"/>
</dbReference>
<evidence type="ECO:0000259" key="2">
    <source>
        <dbReference type="PROSITE" id="PS50089"/>
    </source>
</evidence>
<dbReference type="InterPro" id="IPR013083">
    <property type="entry name" value="Znf_RING/FYVE/PHD"/>
</dbReference>
<dbReference type="SUPFAM" id="SSF57850">
    <property type="entry name" value="RING/U-box"/>
    <property type="match status" value="1"/>
</dbReference>
<feature type="domain" description="RING-type" evidence="2">
    <location>
        <begin position="191"/>
        <end position="243"/>
    </location>
</feature>
<dbReference type="GO" id="GO:0061630">
    <property type="term" value="F:ubiquitin protein ligase activity"/>
    <property type="evidence" value="ECO:0007669"/>
    <property type="project" value="TreeGrafter"/>
</dbReference>
<dbReference type="Gene3D" id="3.30.40.10">
    <property type="entry name" value="Zinc/RING finger domain, C3HC4 (zinc finger)"/>
    <property type="match status" value="1"/>
</dbReference>
<protein>
    <recommendedName>
        <fullName evidence="2">RING-type domain-containing protein</fullName>
    </recommendedName>
</protein>
<dbReference type="EMBL" id="HBKP01018000">
    <property type="protein sequence ID" value="CAE2230043.1"/>
    <property type="molecule type" value="Transcribed_RNA"/>
</dbReference>
<dbReference type="GO" id="GO:0005634">
    <property type="term" value="C:nucleus"/>
    <property type="evidence" value="ECO:0007669"/>
    <property type="project" value="TreeGrafter"/>
</dbReference>
<dbReference type="PANTHER" id="PTHR45943">
    <property type="entry name" value="E3 UBIQUITIN-PROTEIN LIGASE MYCBP2"/>
    <property type="match status" value="1"/>
</dbReference>
<proteinExistence type="predicted"/>
<accession>A0A7S4II00</accession>
<dbReference type="GO" id="GO:0005886">
    <property type="term" value="C:plasma membrane"/>
    <property type="evidence" value="ECO:0007669"/>
    <property type="project" value="TreeGrafter"/>
</dbReference>
<dbReference type="InterPro" id="IPR001841">
    <property type="entry name" value="Znf_RING"/>
</dbReference>
<reference evidence="3" key="1">
    <citation type="submission" date="2021-01" db="EMBL/GenBank/DDBJ databases">
        <authorList>
            <person name="Corre E."/>
            <person name="Pelletier E."/>
            <person name="Niang G."/>
            <person name="Scheremetjew M."/>
            <person name="Finn R."/>
            <person name="Kale V."/>
            <person name="Holt S."/>
            <person name="Cochrane G."/>
            <person name="Meng A."/>
            <person name="Brown T."/>
            <person name="Cohen L."/>
        </authorList>
    </citation>
    <scope>NUCLEOTIDE SEQUENCE</scope>
    <source>
        <strain evidence="3">DIVA3 518/3/11/1/6</strain>
    </source>
</reference>
<gene>
    <name evidence="3" type="ORF">VSP0166_LOCUS12766</name>
</gene>
<sequence>MAEEQVECLEIDPELLQFLMNDPSYVICPHCNNVWENAGAGNEDDCRHVKTDNGKPLSAECRRHYTEHRFRCQRCESIFCSECKRIPYHLGYTCEDFENAMQAFKCRWCKDPIPADNIASTGPPKDPQRLVCAKCTDKDSACLNKVHTACGHPAIWHHSMPSRKMGDCIRPECVEARKKNEEAETTSEDLCAICWVEELGEHPCLKLTCGHIFHAHCIKDKLKHRWEAGAAVSLTFLECPLCKAPIHWPAVCQPHVNDLRELKEMRADLKIRCLEQLKQIELPEEFKGVTDDEKLFDYAMHKLNFYECFKCKSFYYGGKKECDQQVEEDEEKLVLKPEELVCGGCRGSCEIHGSEQMVYKCRFCCSVASYFCFGHTHFCPECHAKPWDIVSQNNYQFIVGNLKACEGPDTCPLGVEHPPNGEEFVLGCAYCGEFVHLPSTSSEDPLPPKKEEASNE</sequence>
<dbReference type="SMART" id="SM00184">
    <property type="entry name" value="RING"/>
    <property type="match status" value="1"/>
</dbReference>
<dbReference type="PANTHER" id="PTHR45943:SF2">
    <property type="entry name" value="RING-TYPE DOMAIN-CONTAINING PROTEIN"/>
    <property type="match status" value="1"/>
</dbReference>
<keyword evidence="1" id="KW-0863">Zinc-finger</keyword>
<keyword evidence="1" id="KW-0862">Zinc</keyword>
<dbReference type="Pfam" id="PF13639">
    <property type="entry name" value="zf-RING_2"/>
    <property type="match status" value="1"/>
</dbReference>
<evidence type="ECO:0000313" key="3">
    <source>
        <dbReference type="EMBL" id="CAE2230043.1"/>
    </source>
</evidence>
<organism evidence="3">
    <name type="scientific">Vannella robusta</name>
    <dbReference type="NCBI Taxonomy" id="1487602"/>
    <lineage>
        <taxon>Eukaryota</taxon>
        <taxon>Amoebozoa</taxon>
        <taxon>Discosea</taxon>
        <taxon>Flabellinia</taxon>
        <taxon>Vannellidae</taxon>
        <taxon>Vannella</taxon>
    </lineage>
</organism>
<dbReference type="AlphaFoldDB" id="A0A7S4II00"/>
<dbReference type="GO" id="GO:0008270">
    <property type="term" value="F:zinc ion binding"/>
    <property type="evidence" value="ECO:0007669"/>
    <property type="project" value="UniProtKB-KW"/>
</dbReference>